<dbReference type="InterPro" id="IPR007110">
    <property type="entry name" value="Ig-like_dom"/>
</dbReference>
<organism evidence="3 4">
    <name type="scientific">Electrophorus voltai</name>
    <dbReference type="NCBI Taxonomy" id="2609070"/>
    <lineage>
        <taxon>Eukaryota</taxon>
        <taxon>Metazoa</taxon>
        <taxon>Chordata</taxon>
        <taxon>Craniata</taxon>
        <taxon>Vertebrata</taxon>
        <taxon>Euteleostomi</taxon>
        <taxon>Actinopterygii</taxon>
        <taxon>Neopterygii</taxon>
        <taxon>Teleostei</taxon>
        <taxon>Ostariophysi</taxon>
        <taxon>Gymnotiformes</taxon>
        <taxon>Gymnotoidei</taxon>
        <taxon>Gymnotidae</taxon>
        <taxon>Electrophorus</taxon>
    </lineage>
</organism>
<dbReference type="InterPro" id="IPR013783">
    <property type="entry name" value="Ig-like_fold"/>
</dbReference>
<dbReference type="Gene3D" id="2.60.40.10">
    <property type="entry name" value="Immunoglobulins"/>
    <property type="match status" value="2"/>
</dbReference>
<proteinExistence type="predicted"/>
<dbReference type="GO" id="GO:0005886">
    <property type="term" value="C:plasma membrane"/>
    <property type="evidence" value="ECO:0007669"/>
    <property type="project" value="InterPro"/>
</dbReference>
<dbReference type="InterPro" id="IPR036179">
    <property type="entry name" value="Ig-like_dom_sf"/>
</dbReference>
<feature type="chain" id="PRO_5042032249" description="Ig-like domain-containing protein" evidence="1">
    <location>
        <begin position="28"/>
        <end position="252"/>
    </location>
</feature>
<sequence>MTSCVSKVISNLIVMHVLLVSSGVTEGSFLECIPVLTVPRNTVWRAAPMSTLKINCTVSIPSHCWENLALSWCKVDEGNDCKPLNHSSHITTEWRKITGEYKTSFLVFRNLSKADSGLYRCKVDGRVSTISHIINVTVTGSFLECIPVLTVPRYTVWRAAPMSTLKINCTVSIPSHCWENLALSWCKVDEGNDCKPLNHSSHITTEWRKITGEYKTSFLVFRNLSKADSGLYRCKVDGRVSTISHNINVIVT</sequence>
<dbReference type="PROSITE" id="PS50835">
    <property type="entry name" value="IG_LIKE"/>
    <property type="match status" value="2"/>
</dbReference>
<keyword evidence="1" id="KW-0732">Signal</keyword>
<feature type="signal peptide" evidence="1">
    <location>
        <begin position="1"/>
        <end position="27"/>
    </location>
</feature>
<feature type="non-terminal residue" evidence="3">
    <location>
        <position position="1"/>
    </location>
</feature>
<keyword evidence="4" id="KW-1185">Reference proteome</keyword>
<protein>
    <recommendedName>
        <fullName evidence="2">Ig-like domain-containing protein</fullName>
    </recommendedName>
</protein>
<dbReference type="AlphaFoldDB" id="A0AAD9E5I6"/>
<dbReference type="Proteomes" id="UP001239994">
    <property type="component" value="Unassembled WGS sequence"/>
</dbReference>
<dbReference type="GO" id="GO:0002768">
    <property type="term" value="P:immune response-regulating cell surface receptor signaling pathway"/>
    <property type="evidence" value="ECO:0007669"/>
    <property type="project" value="InterPro"/>
</dbReference>
<dbReference type="PANTHER" id="PTHR37996:SF1">
    <property type="entry name" value="B- AND T-LYMPHOCYTE ATTENUATOR"/>
    <property type="match status" value="1"/>
</dbReference>
<evidence type="ECO:0000259" key="2">
    <source>
        <dbReference type="PROSITE" id="PS50835"/>
    </source>
</evidence>
<comment type="caution">
    <text evidence="3">The sequence shown here is derived from an EMBL/GenBank/DDBJ whole genome shotgun (WGS) entry which is preliminary data.</text>
</comment>
<feature type="domain" description="Ig-like" evidence="2">
    <location>
        <begin position="34"/>
        <end position="131"/>
    </location>
</feature>
<name>A0AAD9E5I6_9TELE</name>
<dbReference type="InterPro" id="IPR039257">
    <property type="entry name" value="BTLA"/>
</dbReference>
<evidence type="ECO:0000313" key="3">
    <source>
        <dbReference type="EMBL" id="KAK1802952.1"/>
    </source>
</evidence>
<reference evidence="3" key="1">
    <citation type="submission" date="2023-03" db="EMBL/GenBank/DDBJ databases">
        <title>Electrophorus voltai genome.</title>
        <authorList>
            <person name="Bian C."/>
        </authorList>
    </citation>
    <scope>NUCLEOTIDE SEQUENCE</scope>
    <source>
        <strain evidence="3">CB-2022</strain>
        <tissue evidence="3">Muscle</tissue>
    </source>
</reference>
<evidence type="ECO:0000313" key="4">
    <source>
        <dbReference type="Proteomes" id="UP001239994"/>
    </source>
</evidence>
<dbReference type="InterPro" id="IPR003599">
    <property type="entry name" value="Ig_sub"/>
</dbReference>
<dbReference type="SUPFAM" id="SSF48726">
    <property type="entry name" value="Immunoglobulin"/>
    <property type="match status" value="2"/>
</dbReference>
<dbReference type="PANTHER" id="PTHR37996">
    <property type="entry name" value="B- AND T-LYMPHOCYTE ATTENUATOR"/>
    <property type="match status" value="1"/>
</dbReference>
<evidence type="ECO:0000256" key="1">
    <source>
        <dbReference type="SAM" id="SignalP"/>
    </source>
</evidence>
<gene>
    <name evidence="3" type="ORF">P4O66_021485</name>
</gene>
<accession>A0AAD9E5I6</accession>
<dbReference type="GO" id="GO:0038023">
    <property type="term" value="F:signaling receptor activity"/>
    <property type="evidence" value="ECO:0007669"/>
    <property type="project" value="InterPro"/>
</dbReference>
<dbReference type="EMBL" id="JAROKS010000006">
    <property type="protein sequence ID" value="KAK1802952.1"/>
    <property type="molecule type" value="Genomic_DNA"/>
</dbReference>
<dbReference type="SMART" id="SM00409">
    <property type="entry name" value="IG"/>
    <property type="match status" value="2"/>
</dbReference>
<feature type="domain" description="Ig-like" evidence="2">
    <location>
        <begin position="152"/>
        <end position="244"/>
    </location>
</feature>